<evidence type="ECO:0000313" key="2">
    <source>
        <dbReference type="EMBL" id="GAA2692107.1"/>
    </source>
</evidence>
<evidence type="ECO:0000313" key="3">
    <source>
        <dbReference type="Proteomes" id="UP001499989"/>
    </source>
</evidence>
<accession>A0ABN3T275</accession>
<feature type="region of interest" description="Disordered" evidence="1">
    <location>
        <begin position="1"/>
        <end position="45"/>
    </location>
</feature>
<feature type="compositionally biased region" description="Low complexity" evidence="1">
    <location>
        <begin position="14"/>
        <end position="28"/>
    </location>
</feature>
<evidence type="ECO:0000256" key="1">
    <source>
        <dbReference type="SAM" id="MobiDB-lite"/>
    </source>
</evidence>
<dbReference type="Proteomes" id="UP001499989">
    <property type="component" value="Unassembled WGS sequence"/>
</dbReference>
<dbReference type="EMBL" id="BAAASK010000016">
    <property type="protein sequence ID" value="GAA2692107.1"/>
    <property type="molecule type" value="Genomic_DNA"/>
</dbReference>
<proteinExistence type="predicted"/>
<feature type="compositionally biased region" description="Basic residues" evidence="1">
    <location>
        <begin position="1"/>
        <end position="13"/>
    </location>
</feature>
<reference evidence="2 3" key="1">
    <citation type="journal article" date="2019" name="Int. J. Syst. Evol. Microbiol.">
        <title>The Global Catalogue of Microorganisms (GCM) 10K type strain sequencing project: providing services to taxonomists for standard genome sequencing and annotation.</title>
        <authorList>
            <consortium name="The Broad Institute Genomics Platform"/>
            <consortium name="The Broad Institute Genome Sequencing Center for Infectious Disease"/>
            <person name="Wu L."/>
            <person name="Ma J."/>
        </authorList>
    </citation>
    <scope>NUCLEOTIDE SEQUENCE [LARGE SCALE GENOMIC DNA]</scope>
    <source>
        <strain evidence="2 3">JCM 4531</strain>
    </source>
</reference>
<evidence type="ECO:0008006" key="4">
    <source>
        <dbReference type="Google" id="ProtNLM"/>
    </source>
</evidence>
<comment type="caution">
    <text evidence="2">The sequence shown here is derived from an EMBL/GenBank/DDBJ whole genome shotgun (WGS) entry which is preliminary data.</text>
</comment>
<gene>
    <name evidence="2" type="ORF">GCM10010310_50320</name>
</gene>
<keyword evidence="3" id="KW-1185">Reference proteome</keyword>
<organism evidence="2 3">
    <name type="scientific">Streptomyces violaceolatus</name>
    <dbReference type="NCBI Taxonomy" id="67378"/>
    <lineage>
        <taxon>Bacteria</taxon>
        <taxon>Bacillati</taxon>
        <taxon>Actinomycetota</taxon>
        <taxon>Actinomycetes</taxon>
        <taxon>Kitasatosporales</taxon>
        <taxon>Streptomycetaceae</taxon>
        <taxon>Streptomyces</taxon>
        <taxon>Streptomyces violaceoruber group</taxon>
    </lineage>
</organism>
<protein>
    <recommendedName>
        <fullName evidence="4">Transposase</fullName>
    </recommendedName>
</protein>
<sequence length="99" mass="11076">MERRRTGAVRRAHLLPPLNAPGAPAGRASGRRRGSRGGRPPAFDKRFYKRRNMAERCFTCLKQWRGIATRHDETAESYQAAVALAPLRCGRDTWTTAPG</sequence>
<name>A0ABN3T275_9ACTN</name>